<dbReference type="NCBIfam" id="TIGR01439">
    <property type="entry name" value="lp_hng_hel_AbrB"/>
    <property type="match status" value="1"/>
</dbReference>
<dbReference type="Pfam" id="PF04014">
    <property type="entry name" value="MazE_antitoxin"/>
    <property type="match status" value="1"/>
</dbReference>
<evidence type="ECO:0000256" key="1">
    <source>
        <dbReference type="PROSITE-ProRule" id="PRU01076"/>
    </source>
</evidence>
<reference evidence="3 4" key="1">
    <citation type="journal article" date="2018" name="Int. J. Syst. Evol. Microbiol.">
        <title>Methylomusa anaerophila gen. nov., sp. nov., an anaerobic methanol-utilizing bacterium isolated from a microbial fuel cell.</title>
        <authorList>
            <person name="Amano N."/>
            <person name="Yamamuro A."/>
            <person name="Miyahara M."/>
            <person name="Kouzuma A."/>
            <person name="Abe T."/>
            <person name="Watanabe K."/>
        </authorList>
    </citation>
    <scope>NUCLEOTIDE SEQUENCE [LARGE SCALE GENOMIC DNA]</scope>
    <source>
        <strain evidence="3 4">MMFC1</strain>
    </source>
</reference>
<dbReference type="AlphaFoldDB" id="A0A348AMF1"/>
<dbReference type="SMART" id="SM00966">
    <property type="entry name" value="SpoVT_AbrB"/>
    <property type="match status" value="1"/>
</dbReference>
<keyword evidence="1" id="KW-0238">DNA-binding</keyword>
<name>A0A348AMF1_9FIRM</name>
<dbReference type="InterPro" id="IPR052975">
    <property type="entry name" value="Repressor-like_regulatory"/>
</dbReference>
<dbReference type="Gene3D" id="2.10.260.10">
    <property type="match status" value="1"/>
</dbReference>
<dbReference type="InterPro" id="IPR037914">
    <property type="entry name" value="SpoVT-AbrB_sf"/>
</dbReference>
<feature type="domain" description="SpoVT-AbrB" evidence="2">
    <location>
        <begin position="3"/>
        <end position="48"/>
    </location>
</feature>
<organism evidence="3 4">
    <name type="scientific">Methylomusa anaerophila</name>
    <dbReference type="NCBI Taxonomy" id="1930071"/>
    <lineage>
        <taxon>Bacteria</taxon>
        <taxon>Bacillati</taxon>
        <taxon>Bacillota</taxon>
        <taxon>Negativicutes</taxon>
        <taxon>Selenomonadales</taxon>
        <taxon>Sporomusaceae</taxon>
        <taxon>Methylomusa</taxon>
    </lineage>
</organism>
<keyword evidence="4" id="KW-1185">Reference proteome</keyword>
<dbReference type="PROSITE" id="PS51740">
    <property type="entry name" value="SPOVT_ABRB"/>
    <property type="match status" value="1"/>
</dbReference>
<dbReference type="PANTHER" id="PTHR34860">
    <property type="entry name" value="REPRESSOR-LIKE PROTEIN SSO7C3"/>
    <property type="match status" value="1"/>
</dbReference>
<dbReference type="OrthoDB" id="9811597at2"/>
<dbReference type="KEGG" id="mana:MAMMFC1_02934"/>
<sequence>MTEYNVTISSKGQIVLPKEVRDQFKLSNGSKVKVIVDGDTIVLKPRSIADELQELVLADIVKDGKLVTPETVKKYQTQLNKALDHMVAEAEQEYNNKEYVSLADLKQENNHV</sequence>
<dbReference type="Proteomes" id="UP000276437">
    <property type="component" value="Chromosome"/>
</dbReference>
<dbReference type="RefSeq" id="WP_126309164.1">
    <property type="nucleotide sequence ID" value="NZ_AP018449.1"/>
</dbReference>
<proteinExistence type="predicted"/>
<evidence type="ECO:0000313" key="4">
    <source>
        <dbReference type="Proteomes" id="UP000276437"/>
    </source>
</evidence>
<dbReference type="InterPro" id="IPR007159">
    <property type="entry name" value="SpoVT-AbrB_dom"/>
</dbReference>
<dbReference type="EMBL" id="AP018449">
    <property type="protein sequence ID" value="BBB92249.1"/>
    <property type="molecule type" value="Genomic_DNA"/>
</dbReference>
<dbReference type="PANTHER" id="PTHR34860:SF6">
    <property type="entry name" value="REPRESSOR-LIKE PROTEIN SSO7C3"/>
    <property type="match status" value="1"/>
</dbReference>
<evidence type="ECO:0000313" key="3">
    <source>
        <dbReference type="EMBL" id="BBB92249.1"/>
    </source>
</evidence>
<evidence type="ECO:0000259" key="2">
    <source>
        <dbReference type="PROSITE" id="PS51740"/>
    </source>
</evidence>
<dbReference type="GO" id="GO:0003677">
    <property type="term" value="F:DNA binding"/>
    <property type="evidence" value="ECO:0007669"/>
    <property type="project" value="UniProtKB-UniRule"/>
</dbReference>
<dbReference type="SUPFAM" id="SSF89447">
    <property type="entry name" value="AbrB/MazE/MraZ-like"/>
    <property type="match status" value="1"/>
</dbReference>
<gene>
    <name evidence="3" type="ORF">MAMMFC1_02934</name>
</gene>
<protein>
    <submittedName>
        <fullName evidence="3">SpoVT / AbrB like domain protein</fullName>
    </submittedName>
</protein>
<accession>A0A348AMF1</accession>